<dbReference type="PATRIC" id="fig|727.582.peg.1930"/>
<gene>
    <name evidence="1" type="ORF">NTHI1209_02119</name>
</gene>
<dbReference type="AlphaFoldDB" id="A0A158T020"/>
<sequence length="51" mass="6027">MPEQLTKQQIIKKMKKAIFFILLTPDKPRSLEYETGFLVFSNMLKNPFIIP</sequence>
<protein>
    <submittedName>
        <fullName evidence="1">Uncharacterized protein</fullName>
    </submittedName>
</protein>
<organism evidence="1 2">
    <name type="scientific">Haemophilus influenzae</name>
    <dbReference type="NCBI Taxonomy" id="727"/>
    <lineage>
        <taxon>Bacteria</taxon>
        <taxon>Pseudomonadati</taxon>
        <taxon>Pseudomonadota</taxon>
        <taxon>Gammaproteobacteria</taxon>
        <taxon>Pasteurellales</taxon>
        <taxon>Pasteurellaceae</taxon>
        <taxon>Haemophilus</taxon>
    </lineage>
</organism>
<evidence type="ECO:0000313" key="1">
    <source>
        <dbReference type="EMBL" id="KIS36464.1"/>
    </source>
</evidence>
<accession>A0A158T020</accession>
<evidence type="ECO:0000313" key="2">
    <source>
        <dbReference type="Proteomes" id="UP000050700"/>
    </source>
</evidence>
<reference evidence="1 2" key="1">
    <citation type="submission" date="2014-05" db="EMBL/GenBank/DDBJ databases">
        <title>Methylome analysis of the phasevarions of Haemophilus influenzae.</title>
        <authorList>
            <person name="Atack J.M."/>
            <person name="Fox K.L."/>
            <person name="Power P.M."/>
            <person name="Clark T."/>
            <person name="Jurcisek J."/>
            <person name="Korlach J."/>
            <person name="Bakaletz L.O."/>
            <person name="Jennings M.P."/>
        </authorList>
    </citation>
    <scope>NUCLEOTIDE SEQUENCE [LARGE SCALE GENOMIC DNA]</scope>
    <source>
        <strain evidence="1 2">1209</strain>
    </source>
</reference>
<dbReference type="Proteomes" id="UP000050700">
    <property type="component" value="Unassembled WGS sequence"/>
</dbReference>
<dbReference type="EMBL" id="JMQP01000002">
    <property type="protein sequence ID" value="KIS36464.1"/>
    <property type="molecule type" value="Genomic_DNA"/>
</dbReference>
<proteinExistence type="predicted"/>
<comment type="caution">
    <text evidence="1">The sequence shown here is derived from an EMBL/GenBank/DDBJ whole genome shotgun (WGS) entry which is preliminary data.</text>
</comment>
<name>A0A158T020_HAEIF</name>